<keyword evidence="6" id="KW-1185">Reference proteome</keyword>
<keyword evidence="1" id="KW-1015">Disulfide bond</keyword>
<dbReference type="AlphaFoldDB" id="A0AAD4NHM0"/>
<dbReference type="PROSITE" id="PS00615">
    <property type="entry name" value="C_TYPE_LECTIN_1"/>
    <property type="match status" value="1"/>
</dbReference>
<name>A0AAD4NHM0_9BILA</name>
<feature type="domain" description="C-type lectin" evidence="4">
    <location>
        <begin position="290"/>
        <end position="421"/>
    </location>
</feature>
<evidence type="ECO:0000256" key="1">
    <source>
        <dbReference type="ARBA" id="ARBA00023157"/>
    </source>
</evidence>
<dbReference type="InterPro" id="IPR018378">
    <property type="entry name" value="C-type_lectin_CS"/>
</dbReference>
<feature type="chain" id="PRO_5042214643" evidence="3">
    <location>
        <begin position="27"/>
        <end position="436"/>
    </location>
</feature>
<evidence type="ECO:0000256" key="2">
    <source>
        <dbReference type="SAM" id="MobiDB-lite"/>
    </source>
</evidence>
<dbReference type="PANTHER" id="PTHR22803">
    <property type="entry name" value="MANNOSE, PHOSPHOLIPASE, LECTIN RECEPTOR RELATED"/>
    <property type="match status" value="1"/>
</dbReference>
<dbReference type="Gene3D" id="3.10.100.10">
    <property type="entry name" value="Mannose-Binding Protein A, subunit A"/>
    <property type="match status" value="1"/>
</dbReference>
<feature type="region of interest" description="Disordered" evidence="2">
    <location>
        <begin position="89"/>
        <end position="130"/>
    </location>
</feature>
<dbReference type="CDD" id="cd00037">
    <property type="entry name" value="CLECT"/>
    <property type="match status" value="1"/>
</dbReference>
<sequence length="436" mass="48336">MMVSNRPFSLVLVYVLTICIGTEVSAKPPEYDEEGLLKCPWDICQVDGSFPPYCNKGEVCKPCWHFTFFGACVDENASVVTRTTDNYLTNEPGTSMLPLNRTDAPATRTHPPSTHTDAPTTYTSPASFEPQIPCDPGNSKTCPEGYVCSKQSENNKCVPVETSITSVTQRTGSPSPSTSPKPHHPKPYPINCPDNFAEVGKYNRCLLYQEDPKTLTNAHRKCLADGGALASASPEMPGFDKIKEIALNKSNGSPVSIWHEYVDGKQRWKPHCIAFPEGKCDPEKQTELPYFCEYYKTVSNPNGMSFAEARKACQALGGGADVAVVNSMGKNELLRRLLEQENLMDPDYQHHDPLDNAWIGLFHDGKKLQWVDGEEEKILLEEENKGKYPWAPGEPGLDSSEKCTEVKTGEQGLWNDLFCSQPLRAAICSRKFSLQP</sequence>
<proteinExistence type="predicted"/>
<feature type="signal peptide" evidence="3">
    <location>
        <begin position="1"/>
        <end position="26"/>
    </location>
</feature>
<dbReference type="InterPro" id="IPR016187">
    <property type="entry name" value="CTDL_fold"/>
</dbReference>
<evidence type="ECO:0000256" key="3">
    <source>
        <dbReference type="SAM" id="SignalP"/>
    </source>
</evidence>
<accession>A0AAD4NHM0</accession>
<dbReference type="Proteomes" id="UP001201812">
    <property type="component" value="Unassembled WGS sequence"/>
</dbReference>
<dbReference type="InterPro" id="IPR016186">
    <property type="entry name" value="C-type_lectin-like/link_sf"/>
</dbReference>
<evidence type="ECO:0000259" key="4">
    <source>
        <dbReference type="PROSITE" id="PS50041"/>
    </source>
</evidence>
<dbReference type="SMART" id="SM00034">
    <property type="entry name" value="CLECT"/>
    <property type="match status" value="1"/>
</dbReference>
<evidence type="ECO:0000313" key="6">
    <source>
        <dbReference type="Proteomes" id="UP001201812"/>
    </source>
</evidence>
<dbReference type="SUPFAM" id="SSF56436">
    <property type="entry name" value="C-type lectin-like"/>
    <property type="match status" value="1"/>
</dbReference>
<reference evidence="5" key="1">
    <citation type="submission" date="2022-01" db="EMBL/GenBank/DDBJ databases">
        <title>Genome Sequence Resource for Two Populations of Ditylenchus destructor, the Migratory Endoparasitic Phytonematode.</title>
        <authorList>
            <person name="Zhang H."/>
            <person name="Lin R."/>
            <person name="Xie B."/>
        </authorList>
    </citation>
    <scope>NUCLEOTIDE SEQUENCE</scope>
    <source>
        <strain evidence="5">BazhouSP</strain>
    </source>
</reference>
<feature type="compositionally biased region" description="Polar residues" evidence="2">
    <location>
        <begin position="110"/>
        <end position="126"/>
    </location>
</feature>
<organism evidence="5 6">
    <name type="scientific">Ditylenchus destructor</name>
    <dbReference type="NCBI Taxonomy" id="166010"/>
    <lineage>
        <taxon>Eukaryota</taxon>
        <taxon>Metazoa</taxon>
        <taxon>Ecdysozoa</taxon>
        <taxon>Nematoda</taxon>
        <taxon>Chromadorea</taxon>
        <taxon>Rhabditida</taxon>
        <taxon>Tylenchina</taxon>
        <taxon>Tylenchomorpha</taxon>
        <taxon>Sphaerularioidea</taxon>
        <taxon>Anguinidae</taxon>
        <taxon>Anguininae</taxon>
        <taxon>Ditylenchus</taxon>
    </lineage>
</organism>
<keyword evidence="3" id="KW-0732">Signal</keyword>
<evidence type="ECO:0000313" key="5">
    <source>
        <dbReference type="EMBL" id="KAI1729608.1"/>
    </source>
</evidence>
<protein>
    <submittedName>
        <fullName evidence="5">Lectin c-type domain-containing protein</fullName>
    </submittedName>
</protein>
<dbReference type="InterPro" id="IPR001304">
    <property type="entry name" value="C-type_lectin-like"/>
</dbReference>
<comment type="caution">
    <text evidence="5">The sequence shown here is derived from an EMBL/GenBank/DDBJ whole genome shotgun (WGS) entry which is preliminary data.</text>
</comment>
<gene>
    <name evidence="5" type="ORF">DdX_01861</name>
</gene>
<feature type="region of interest" description="Disordered" evidence="2">
    <location>
        <begin position="165"/>
        <end position="188"/>
    </location>
</feature>
<dbReference type="PROSITE" id="PS50041">
    <property type="entry name" value="C_TYPE_LECTIN_2"/>
    <property type="match status" value="1"/>
</dbReference>
<dbReference type="EMBL" id="JAKKPZ010000001">
    <property type="protein sequence ID" value="KAI1729608.1"/>
    <property type="molecule type" value="Genomic_DNA"/>
</dbReference>
<dbReference type="InterPro" id="IPR050111">
    <property type="entry name" value="C-type_lectin/snaclec_domain"/>
</dbReference>
<dbReference type="Pfam" id="PF00059">
    <property type="entry name" value="Lectin_C"/>
    <property type="match status" value="1"/>
</dbReference>